<evidence type="ECO:0000313" key="2">
    <source>
        <dbReference type="EnsemblPlants" id="cds.evm.model.08.303"/>
    </source>
</evidence>
<organism evidence="2 3">
    <name type="scientific">Cannabis sativa</name>
    <name type="common">Hemp</name>
    <name type="synonym">Marijuana</name>
    <dbReference type="NCBI Taxonomy" id="3483"/>
    <lineage>
        <taxon>Eukaryota</taxon>
        <taxon>Viridiplantae</taxon>
        <taxon>Streptophyta</taxon>
        <taxon>Embryophyta</taxon>
        <taxon>Tracheophyta</taxon>
        <taxon>Spermatophyta</taxon>
        <taxon>Magnoliopsida</taxon>
        <taxon>eudicotyledons</taxon>
        <taxon>Gunneridae</taxon>
        <taxon>Pentapetalae</taxon>
        <taxon>rosids</taxon>
        <taxon>fabids</taxon>
        <taxon>Rosales</taxon>
        <taxon>Cannabaceae</taxon>
        <taxon>Cannabis</taxon>
    </lineage>
</organism>
<keyword evidence="3" id="KW-1185">Reference proteome</keyword>
<dbReference type="AlphaFoldDB" id="A0A803QAU1"/>
<evidence type="ECO:0000256" key="1">
    <source>
        <dbReference type="SAM" id="MobiDB-lite"/>
    </source>
</evidence>
<dbReference type="EMBL" id="UZAU01000681">
    <property type="status" value="NOT_ANNOTATED_CDS"/>
    <property type="molecule type" value="Genomic_DNA"/>
</dbReference>
<reference evidence="2" key="1">
    <citation type="submission" date="2018-11" db="EMBL/GenBank/DDBJ databases">
        <authorList>
            <person name="Grassa J C."/>
        </authorList>
    </citation>
    <scope>NUCLEOTIDE SEQUENCE [LARGE SCALE GENOMIC DNA]</scope>
</reference>
<evidence type="ECO:0000313" key="3">
    <source>
        <dbReference type="Proteomes" id="UP000596661"/>
    </source>
</evidence>
<feature type="region of interest" description="Disordered" evidence="1">
    <location>
        <begin position="208"/>
        <end position="228"/>
    </location>
</feature>
<dbReference type="Proteomes" id="UP000596661">
    <property type="component" value="Chromosome 8"/>
</dbReference>
<dbReference type="EnsemblPlants" id="evm.model.08.303">
    <property type="protein sequence ID" value="cds.evm.model.08.303"/>
    <property type="gene ID" value="evm.TU.08.303"/>
</dbReference>
<accession>A0A803QAU1</accession>
<dbReference type="Gramene" id="evm.model.08.303">
    <property type="protein sequence ID" value="cds.evm.model.08.303"/>
    <property type="gene ID" value="evm.TU.08.303"/>
</dbReference>
<reference evidence="2" key="2">
    <citation type="submission" date="2021-03" db="UniProtKB">
        <authorList>
            <consortium name="EnsemblPlants"/>
        </authorList>
    </citation>
    <scope>IDENTIFICATION</scope>
</reference>
<proteinExistence type="predicted"/>
<sequence length="228" mass="26879">MGSHIFRFFVTGNDISRVSSLEMVGRVWNKDDQFTVKLFHWGRWFTPFGNRRYEDQKNQENYFYNLFVAFGDLLAHGCSDEIKSDEIEEPIEISSTSFTETKTSTFMIFELPQEPISNEIDVYDDYYDWAHEEEEFVKNSKCFSAHGDEDYMVHDDIVIDVERESPEIVIIGSIEKEETPRAKRLILRWLRIVHQQSVEEVDHARNPFLPDFIPDQQPDTQPEPPVKT</sequence>
<protein>
    <submittedName>
        <fullName evidence="2">Uncharacterized protein</fullName>
    </submittedName>
</protein>
<name>A0A803QAU1_CANSA</name>